<reference evidence="2 3" key="1">
    <citation type="submission" date="2024-10" db="EMBL/GenBank/DDBJ databases">
        <title>The Natural Products Discovery Center: Release of the First 8490 Sequenced Strains for Exploring Actinobacteria Biosynthetic Diversity.</title>
        <authorList>
            <person name="Kalkreuter E."/>
            <person name="Kautsar S.A."/>
            <person name="Yang D."/>
            <person name="Bader C.D."/>
            <person name="Teijaro C.N."/>
            <person name="Fluegel L."/>
            <person name="Davis C.M."/>
            <person name="Simpson J.R."/>
            <person name="Lauterbach L."/>
            <person name="Steele A.D."/>
            <person name="Gui C."/>
            <person name="Meng S."/>
            <person name="Li G."/>
            <person name="Viehrig K."/>
            <person name="Ye F."/>
            <person name="Su P."/>
            <person name="Kiefer A.F."/>
            <person name="Nichols A."/>
            <person name="Cepeda A.J."/>
            <person name="Yan W."/>
            <person name="Fan B."/>
            <person name="Jiang Y."/>
            <person name="Adhikari A."/>
            <person name="Zheng C.-J."/>
            <person name="Schuster L."/>
            <person name="Cowan T.M."/>
            <person name="Smanski M.J."/>
            <person name="Chevrette M.G."/>
            <person name="De Carvalho L.P.S."/>
            <person name="Shen B."/>
        </authorList>
    </citation>
    <scope>NUCLEOTIDE SEQUENCE [LARGE SCALE GENOMIC DNA]</scope>
    <source>
        <strain evidence="2 3">NPDC003040</strain>
    </source>
</reference>
<evidence type="ECO:0000313" key="2">
    <source>
        <dbReference type="EMBL" id="MFF3226421.1"/>
    </source>
</evidence>
<dbReference type="Proteomes" id="UP001601948">
    <property type="component" value="Unassembled WGS sequence"/>
</dbReference>
<keyword evidence="1" id="KW-1133">Transmembrane helix</keyword>
<gene>
    <name evidence="2" type="ORF">ACFYV7_26735</name>
</gene>
<comment type="caution">
    <text evidence="2">The sequence shown here is derived from an EMBL/GenBank/DDBJ whole genome shotgun (WGS) entry which is preliminary data.</text>
</comment>
<dbReference type="RefSeq" id="WP_387721610.1">
    <property type="nucleotide sequence ID" value="NZ_JBIAPI010000007.1"/>
</dbReference>
<sequence>MQISWTRTPSKRVTILVVGLVLLGAVIWGIATWLTRPNDAERCLNQLRVPGFTKVTQKADTADSGPWAEAVFVGSPVQDIKAIVTGSELQLRLPRSAKQTSPPPSQPTAILPVEEWVAYGDAANNCHVSIYKVLDNRGATWTLTEAQTAGMKDGTINVFRFQVTCGDG</sequence>
<organism evidence="2 3">
    <name type="scientific">Nocardia suismassiliense</name>
    <dbReference type="NCBI Taxonomy" id="2077092"/>
    <lineage>
        <taxon>Bacteria</taxon>
        <taxon>Bacillati</taxon>
        <taxon>Actinomycetota</taxon>
        <taxon>Actinomycetes</taxon>
        <taxon>Mycobacteriales</taxon>
        <taxon>Nocardiaceae</taxon>
        <taxon>Nocardia</taxon>
    </lineage>
</organism>
<protein>
    <submittedName>
        <fullName evidence="2">Uncharacterized protein</fullName>
    </submittedName>
</protein>
<proteinExistence type="predicted"/>
<keyword evidence="1" id="KW-0812">Transmembrane</keyword>
<feature type="transmembrane region" description="Helical" evidence="1">
    <location>
        <begin position="12"/>
        <end position="34"/>
    </location>
</feature>
<evidence type="ECO:0000256" key="1">
    <source>
        <dbReference type="SAM" id="Phobius"/>
    </source>
</evidence>
<accession>A0ABW6QYR8</accession>
<dbReference type="EMBL" id="JBIAPI010000007">
    <property type="protein sequence ID" value="MFF3226421.1"/>
    <property type="molecule type" value="Genomic_DNA"/>
</dbReference>
<keyword evidence="1" id="KW-0472">Membrane</keyword>
<name>A0ABW6QYR8_9NOCA</name>
<keyword evidence="3" id="KW-1185">Reference proteome</keyword>
<evidence type="ECO:0000313" key="3">
    <source>
        <dbReference type="Proteomes" id="UP001601948"/>
    </source>
</evidence>